<feature type="compositionally biased region" description="Pro residues" evidence="1">
    <location>
        <begin position="17"/>
        <end position="29"/>
    </location>
</feature>
<organism evidence="2 3">
    <name type="scientific">Roseibium suaedae</name>
    <dbReference type="NCBI Taxonomy" id="735517"/>
    <lineage>
        <taxon>Bacteria</taxon>
        <taxon>Pseudomonadati</taxon>
        <taxon>Pseudomonadota</taxon>
        <taxon>Alphaproteobacteria</taxon>
        <taxon>Hyphomicrobiales</taxon>
        <taxon>Stappiaceae</taxon>
        <taxon>Roseibium</taxon>
    </lineage>
</organism>
<dbReference type="AlphaFoldDB" id="A0A1M7KZ66"/>
<proteinExistence type="predicted"/>
<dbReference type="STRING" id="735517.SAMN05444272_3022"/>
<keyword evidence="3" id="KW-1185">Reference proteome</keyword>
<protein>
    <submittedName>
        <fullName evidence="2">Uncharacterized protein</fullName>
    </submittedName>
</protein>
<name>A0A1M7KZ66_9HYPH</name>
<evidence type="ECO:0000313" key="2">
    <source>
        <dbReference type="EMBL" id="SHM70873.1"/>
    </source>
</evidence>
<accession>A0A1M7KZ66</accession>
<dbReference type="EMBL" id="FRBW01000003">
    <property type="protein sequence ID" value="SHM70873.1"/>
    <property type="molecule type" value="Genomic_DNA"/>
</dbReference>
<gene>
    <name evidence="2" type="ORF">SAMN05444272_3022</name>
</gene>
<reference evidence="2 3" key="1">
    <citation type="submission" date="2016-11" db="EMBL/GenBank/DDBJ databases">
        <authorList>
            <person name="Jaros S."/>
            <person name="Januszkiewicz K."/>
            <person name="Wedrychowicz H."/>
        </authorList>
    </citation>
    <scope>NUCLEOTIDE SEQUENCE [LARGE SCALE GENOMIC DNA]</scope>
    <source>
        <strain evidence="2 3">DSM 22153</strain>
    </source>
</reference>
<evidence type="ECO:0000256" key="1">
    <source>
        <dbReference type="SAM" id="MobiDB-lite"/>
    </source>
</evidence>
<dbReference type="Proteomes" id="UP000186002">
    <property type="component" value="Unassembled WGS sequence"/>
</dbReference>
<feature type="region of interest" description="Disordered" evidence="1">
    <location>
        <begin position="1"/>
        <end position="50"/>
    </location>
</feature>
<evidence type="ECO:0000313" key="3">
    <source>
        <dbReference type="Proteomes" id="UP000186002"/>
    </source>
</evidence>
<sequence>MDKASSSQSCPKKRRSPAPPPAGERPFPPGAKSHGKKEHRDRVSPSYLLPSSRRATRRSILLPVPPSQMRLPAPPPAGGRFAFQPLHFPKTAPSITHDAGRRHAAAAQLAGQFGRAAPQIRCAAPSICTHLDQQLDADELKWPLCLVRSHEACILCRAGVQFAHYLSMANHPI</sequence>